<organism evidence="2 3">
    <name type="scientific">Claviceps arundinis</name>
    <dbReference type="NCBI Taxonomy" id="1623583"/>
    <lineage>
        <taxon>Eukaryota</taxon>
        <taxon>Fungi</taxon>
        <taxon>Dikarya</taxon>
        <taxon>Ascomycota</taxon>
        <taxon>Pezizomycotina</taxon>
        <taxon>Sordariomycetes</taxon>
        <taxon>Hypocreomycetidae</taxon>
        <taxon>Hypocreales</taxon>
        <taxon>Clavicipitaceae</taxon>
        <taxon>Claviceps</taxon>
    </lineage>
</organism>
<dbReference type="OrthoDB" id="10463159at2759"/>
<sequence length="166" mass="18498">MAALSKRWLLAVVGGGGGLQLTASREEQLSRQASHAHRMGLGDGDSNSSRQTGPQTSVERVTRNQEARRKARRNAQWKDDSRNQGGANGNTSNADGRRETDEGNSPKRGQRRQHQRHRTRRRGCLTGRVRDINVGRRRGGESWTGRTRLEEEHLGVKVKVRTNEGG</sequence>
<evidence type="ECO:0000256" key="1">
    <source>
        <dbReference type="SAM" id="MobiDB-lite"/>
    </source>
</evidence>
<dbReference type="AlphaFoldDB" id="A0A9P7SNX3"/>
<feature type="compositionally biased region" description="Basic and acidic residues" evidence="1">
    <location>
        <begin position="95"/>
        <end position="105"/>
    </location>
</feature>
<dbReference type="Proteomes" id="UP000784919">
    <property type="component" value="Unassembled WGS sequence"/>
</dbReference>
<feature type="compositionally biased region" description="Polar residues" evidence="1">
    <location>
        <begin position="45"/>
        <end position="59"/>
    </location>
</feature>
<dbReference type="EMBL" id="SRPS01000093">
    <property type="protein sequence ID" value="KAG5969480.1"/>
    <property type="molecule type" value="Genomic_DNA"/>
</dbReference>
<reference evidence="2" key="1">
    <citation type="journal article" date="2020" name="bioRxiv">
        <title>Whole genome comparisons of ergot fungi reveals the divergence and evolution of species within the genus Claviceps are the result of varying mechanisms driving genome evolution and host range expansion.</title>
        <authorList>
            <person name="Wyka S.A."/>
            <person name="Mondo S.J."/>
            <person name="Liu M."/>
            <person name="Dettman J."/>
            <person name="Nalam V."/>
            <person name="Broders K.D."/>
        </authorList>
    </citation>
    <scope>NUCLEOTIDE SEQUENCE</scope>
    <source>
        <strain evidence="2">CCC 1102</strain>
    </source>
</reference>
<accession>A0A9P7SNX3</accession>
<feature type="compositionally biased region" description="Basic residues" evidence="1">
    <location>
        <begin position="108"/>
        <end position="123"/>
    </location>
</feature>
<evidence type="ECO:0000313" key="2">
    <source>
        <dbReference type="EMBL" id="KAG5969480.1"/>
    </source>
</evidence>
<name>A0A9P7SNX3_9HYPO</name>
<comment type="caution">
    <text evidence="2">The sequence shown here is derived from an EMBL/GenBank/DDBJ whole genome shotgun (WGS) entry which is preliminary data.</text>
</comment>
<proteinExistence type="predicted"/>
<protein>
    <submittedName>
        <fullName evidence="2">Uncharacterized protein</fullName>
    </submittedName>
</protein>
<feature type="region of interest" description="Disordered" evidence="1">
    <location>
        <begin position="24"/>
        <end position="123"/>
    </location>
</feature>
<gene>
    <name evidence="2" type="ORF">E4U56_008307</name>
</gene>
<evidence type="ECO:0000313" key="3">
    <source>
        <dbReference type="Proteomes" id="UP000784919"/>
    </source>
</evidence>
<feature type="compositionally biased region" description="Polar residues" evidence="1">
    <location>
        <begin position="83"/>
        <end position="94"/>
    </location>
</feature>